<dbReference type="PANTHER" id="PTHR12460">
    <property type="entry name" value="CYCLIN-DEPENDENT KINASE INHIBITOR-RELATED PROTEIN"/>
    <property type="match status" value="1"/>
</dbReference>
<feature type="compositionally biased region" description="Polar residues" evidence="1">
    <location>
        <begin position="357"/>
        <end position="375"/>
    </location>
</feature>
<accession>A0A0N4VNP8</accession>
<feature type="domain" description="CID" evidence="2">
    <location>
        <begin position="1"/>
        <end position="138"/>
    </location>
</feature>
<dbReference type="Gene3D" id="1.25.40.90">
    <property type="match status" value="1"/>
</dbReference>
<evidence type="ECO:0000313" key="3">
    <source>
        <dbReference type="EMBL" id="VDD97043.1"/>
    </source>
</evidence>
<dbReference type="InterPro" id="IPR006569">
    <property type="entry name" value="CID_dom"/>
</dbReference>
<reference evidence="5" key="1">
    <citation type="submission" date="2017-02" db="UniProtKB">
        <authorList>
            <consortium name="WormBaseParasite"/>
        </authorList>
    </citation>
    <scope>IDENTIFICATION</scope>
</reference>
<sequence>MVLSSEIIERRLRVVDQTSESIQTTSMWITHHKDSIAEIVKVWNELFKSASDSLQIALFYVANDVCQKAKKRGDASILLNAFAPHWTSAISVVKSLSANRDNGAVIKAIERILDIFDERQVYSKSQLDDMRSALMGLNDTDESAFEFDTDVLAKYIEAYQKGEMVMERARGILARSDFNFKEKIKSRMKDRQEGEKFLEEIEMAQKKLENFLSTLAKHRTRGTHLMEVLEAGKRFFTLQLRDVTVVEDAYQKFSSGIDTVRVELEEMLKTSTYPGASPPRDAPSPTPNEDPFEAGVETVFEQLRRPKENTEVTDMDVENDDEHSLDPNHIRSNLPTKTTDEVPAALPFQEGLPSPTTPSNSHSMDPRMATQSHSGSLAGAPANFVSSSSSFPISVVHPSTVSAQTPVISAPQKMISPSSITSVSNIQLPMQSTESALSIHSSVVAGSLASNTEPPALVSPSTTTKSLPPPVQYPPMSVPPNWMTMPPPNFTVPPSFNISPFPPSTAPGVPRLPLLATSASSSVSPEQPTTVPLKQGNFAASARFPLLTTTSQVGVGTTTSPSSSNGVTPLPGVSFPSIPLPAFMPSVTGQQLPSPDGSSSYPTTPASSASDNCGSNTFGPNPASTSPDRRRNSSSSSSRGFDDRHRSKYEGFRGYSNFQDQPYDRSVDRRYSHGDRGFNHGRNDRRRYSKFESEYASGNRDRR</sequence>
<evidence type="ECO:0000259" key="2">
    <source>
        <dbReference type="PROSITE" id="PS51391"/>
    </source>
</evidence>
<dbReference type="STRING" id="51028.A0A0N4VNP8"/>
<reference evidence="3 4" key="2">
    <citation type="submission" date="2018-10" db="EMBL/GenBank/DDBJ databases">
        <authorList>
            <consortium name="Pathogen Informatics"/>
        </authorList>
    </citation>
    <scope>NUCLEOTIDE SEQUENCE [LARGE SCALE GENOMIC DNA]</scope>
</reference>
<dbReference type="GO" id="GO:0031124">
    <property type="term" value="P:mRNA 3'-end processing"/>
    <property type="evidence" value="ECO:0007669"/>
    <property type="project" value="TreeGrafter"/>
</dbReference>
<dbReference type="EMBL" id="UXUI01012711">
    <property type="protein sequence ID" value="VDD97043.1"/>
    <property type="molecule type" value="Genomic_DNA"/>
</dbReference>
<dbReference type="AlphaFoldDB" id="A0A0N4VNP8"/>
<feature type="region of interest" description="Disordered" evidence="1">
    <location>
        <begin position="270"/>
        <end position="380"/>
    </location>
</feature>
<dbReference type="SUPFAM" id="SSF48464">
    <property type="entry name" value="ENTH/VHS domain"/>
    <property type="match status" value="1"/>
</dbReference>
<dbReference type="SMART" id="SM00582">
    <property type="entry name" value="RPR"/>
    <property type="match status" value="1"/>
</dbReference>
<dbReference type="GO" id="GO:0000993">
    <property type="term" value="F:RNA polymerase II complex binding"/>
    <property type="evidence" value="ECO:0007669"/>
    <property type="project" value="TreeGrafter"/>
</dbReference>
<dbReference type="WBParaSite" id="EVEC_0001261601-mRNA-1">
    <property type="protein sequence ID" value="EVEC_0001261601-mRNA-1"/>
    <property type="gene ID" value="EVEC_0001261601"/>
</dbReference>
<evidence type="ECO:0000313" key="4">
    <source>
        <dbReference type="Proteomes" id="UP000274131"/>
    </source>
</evidence>
<dbReference type="InterPro" id="IPR008942">
    <property type="entry name" value="ENTH_VHS"/>
</dbReference>
<feature type="compositionally biased region" description="Low complexity" evidence="1">
    <location>
        <begin position="598"/>
        <end position="610"/>
    </location>
</feature>
<gene>
    <name evidence="3" type="ORF">EVEC_LOCUS11794</name>
</gene>
<feature type="compositionally biased region" description="Acidic residues" evidence="1">
    <location>
        <begin position="311"/>
        <end position="321"/>
    </location>
</feature>
<evidence type="ECO:0000313" key="5">
    <source>
        <dbReference type="WBParaSite" id="EVEC_0001261601-mRNA-1"/>
    </source>
</evidence>
<evidence type="ECO:0000256" key="1">
    <source>
        <dbReference type="SAM" id="MobiDB-lite"/>
    </source>
</evidence>
<feature type="compositionally biased region" description="Polar residues" evidence="1">
    <location>
        <begin position="611"/>
        <end position="623"/>
    </location>
</feature>
<name>A0A0N4VNP8_ENTVE</name>
<organism evidence="5">
    <name type="scientific">Enterobius vermicularis</name>
    <name type="common">Human pinworm</name>
    <dbReference type="NCBI Taxonomy" id="51028"/>
    <lineage>
        <taxon>Eukaryota</taxon>
        <taxon>Metazoa</taxon>
        <taxon>Ecdysozoa</taxon>
        <taxon>Nematoda</taxon>
        <taxon>Chromadorea</taxon>
        <taxon>Rhabditida</taxon>
        <taxon>Spirurina</taxon>
        <taxon>Oxyuridomorpha</taxon>
        <taxon>Oxyuroidea</taxon>
        <taxon>Oxyuridae</taxon>
        <taxon>Enterobius</taxon>
    </lineage>
</organism>
<dbReference type="OrthoDB" id="10069473at2759"/>
<feature type="compositionally biased region" description="Basic and acidic residues" evidence="1">
    <location>
        <begin position="640"/>
        <end position="651"/>
    </location>
</feature>
<feature type="compositionally biased region" description="Pro residues" evidence="1">
    <location>
        <begin position="276"/>
        <end position="288"/>
    </location>
</feature>
<proteinExistence type="predicted"/>
<dbReference type="Pfam" id="PF04818">
    <property type="entry name" value="CID"/>
    <property type="match status" value="1"/>
</dbReference>
<feature type="compositionally biased region" description="Polar residues" evidence="1">
    <location>
        <begin position="587"/>
        <end position="597"/>
    </location>
</feature>
<dbReference type="Proteomes" id="UP000274131">
    <property type="component" value="Unassembled WGS sequence"/>
</dbReference>
<dbReference type="PANTHER" id="PTHR12460:SF40">
    <property type="entry name" value="REGULATION OF NUCLEAR PRE-MRNA DOMAIN-CONTAINING PROTEIN 2"/>
    <property type="match status" value="1"/>
</dbReference>
<dbReference type="CDD" id="cd16981">
    <property type="entry name" value="CID_RPRD_like"/>
    <property type="match status" value="1"/>
</dbReference>
<protein>
    <submittedName>
        <fullName evidence="5">CID domain-containing protein</fullName>
    </submittedName>
</protein>
<keyword evidence="4" id="KW-1185">Reference proteome</keyword>
<feature type="compositionally biased region" description="Basic and acidic residues" evidence="1">
    <location>
        <begin position="662"/>
        <end position="682"/>
    </location>
</feature>
<feature type="region of interest" description="Disordered" evidence="1">
    <location>
        <begin position="584"/>
        <end position="703"/>
    </location>
</feature>
<dbReference type="PROSITE" id="PS51391">
    <property type="entry name" value="CID"/>
    <property type="match status" value="1"/>
</dbReference>